<dbReference type="Gene3D" id="3.40.710.10">
    <property type="entry name" value="DD-peptidase/beta-lactamase superfamily"/>
    <property type="match status" value="1"/>
</dbReference>
<gene>
    <name evidence="7" type="primary">txxe 1414-pbpB</name>
    <name evidence="7" type="ORF">TXXE_07150</name>
</gene>
<organism evidence="7 8">
    <name type="scientific">Thermobacillus xylanilyticus</name>
    <dbReference type="NCBI Taxonomy" id="76633"/>
    <lineage>
        <taxon>Bacteria</taxon>
        <taxon>Bacillati</taxon>
        <taxon>Bacillota</taxon>
        <taxon>Bacilli</taxon>
        <taxon>Bacillales</taxon>
        <taxon>Paenibacillaceae</taxon>
        <taxon>Thermobacillus</taxon>
    </lineage>
</organism>
<keyword evidence="7" id="KW-0012">Acyltransferase</keyword>
<keyword evidence="5" id="KW-1133">Transmembrane helix</keyword>
<dbReference type="PANTHER" id="PTHR30627:SF1">
    <property type="entry name" value="PEPTIDOGLYCAN D,D-TRANSPEPTIDASE FTSI"/>
    <property type="match status" value="1"/>
</dbReference>
<dbReference type="InterPro" id="IPR001460">
    <property type="entry name" value="PCN-bd_Tpept"/>
</dbReference>
<dbReference type="EC" id="2.3.2.-" evidence="7"/>
<dbReference type="Proteomes" id="UP000681526">
    <property type="component" value="Unassembled WGS sequence"/>
</dbReference>
<dbReference type="Pfam" id="PF03717">
    <property type="entry name" value="PBP_dimer"/>
    <property type="match status" value="1"/>
</dbReference>
<dbReference type="RefSeq" id="WP_213484023.1">
    <property type="nucleotide sequence ID" value="NZ_CAJRAY010000032.1"/>
</dbReference>
<dbReference type="Gene3D" id="3.90.1310.10">
    <property type="entry name" value="Penicillin-binding protein 2a (Domain 2)"/>
    <property type="match status" value="1"/>
</dbReference>
<dbReference type="CDD" id="cd06576">
    <property type="entry name" value="PASTA_Pbp2x-like_1"/>
    <property type="match status" value="1"/>
</dbReference>
<feature type="compositionally biased region" description="Acidic residues" evidence="4">
    <location>
        <begin position="748"/>
        <end position="757"/>
    </location>
</feature>
<dbReference type="CDD" id="cd06575">
    <property type="entry name" value="PASTA_Pbp2x-like_2"/>
    <property type="match status" value="1"/>
</dbReference>
<comment type="caution">
    <text evidence="7">The sequence shown here is derived from an EMBL/GenBank/DDBJ whole genome shotgun (WGS) entry which is preliminary data.</text>
</comment>
<comment type="subcellular location">
    <subcellularLocation>
        <location evidence="1">Membrane</location>
    </subcellularLocation>
</comment>
<feature type="compositionally biased region" description="Acidic residues" evidence="4">
    <location>
        <begin position="721"/>
        <end position="731"/>
    </location>
</feature>
<dbReference type="SUPFAM" id="SSF56601">
    <property type="entry name" value="beta-lactamase/transpeptidase-like"/>
    <property type="match status" value="1"/>
</dbReference>
<dbReference type="InterPro" id="IPR036138">
    <property type="entry name" value="PBP_dimer_sf"/>
</dbReference>
<feature type="transmembrane region" description="Helical" evidence="5">
    <location>
        <begin position="7"/>
        <end position="29"/>
    </location>
</feature>
<keyword evidence="5" id="KW-0812">Transmembrane</keyword>
<protein>
    <submittedName>
        <fullName evidence="7">Penicillin-binding protein</fullName>
        <ecNumber evidence="7">2.3.2.-</ecNumber>
    </submittedName>
</protein>
<evidence type="ECO:0000256" key="4">
    <source>
        <dbReference type="SAM" id="MobiDB-lite"/>
    </source>
</evidence>
<dbReference type="PANTHER" id="PTHR30627">
    <property type="entry name" value="PEPTIDOGLYCAN D,D-TRANSPEPTIDASE"/>
    <property type="match status" value="1"/>
</dbReference>
<evidence type="ECO:0000256" key="3">
    <source>
        <dbReference type="ARBA" id="ARBA00023136"/>
    </source>
</evidence>
<evidence type="ECO:0000313" key="8">
    <source>
        <dbReference type="Proteomes" id="UP000681526"/>
    </source>
</evidence>
<keyword evidence="3 5" id="KW-0472">Membrane</keyword>
<reference evidence="7 8" key="1">
    <citation type="submission" date="2021-04" db="EMBL/GenBank/DDBJ databases">
        <authorList>
            <person name="Rakotoarivonina H."/>
        </authorList>
    </citation>
    <scope>NUCLEOTIDE SEQUENCE [LARGE SCALE GENOMIC DNA]</scope>
    <source>
        <strain evidence="7 8">XE</strain>
    </source>
</reference>
<evidence type="ECO:0000256" key="2">
    <source>
        <dbReference type="ARBA" id="ARBA00007171"/>
    </source>
</evidence>
<dbReference type="Gene3D" id="3.30.10.20">
    <property type="match status" value="1"/>
</dbReference>
<evidence type="ECO:0000259" key="6">
    <source>
        <dbReference type="PROSITE" id="PS51178"/>
    </source>
</evidence>
<dbReference type="Pfam" id="PF00905">
    <property type="entry name" value="Transpeptidase"/>
    <property type="match status" value="1"/>
</dbReference>
<dbReference type="InterPro" id="IPR005543">
    <property type="entry name" value="PASTA_dom"/>
</dbReference>
<evidence type="ECO:0000256" key="5">
    <source>
        <dbReference type="SAM" id="Phobius"/>
    </source>
</evidence>
<evidence type="ECO:0000313" key="7">
    <source>
        <dbReference type="EMBL" id="CAG5083696.1"/>
    </source>
</evidence>
<dbReference type="InterPro" id="IPR012338">
    <property type="entry name" value="Beta-lactam/transpept-like"/>
</dbReference>
<dbReference type="SUPFAM" id="SSF56519">
    <property type="entry name" value="Penicillin binding protein dimerisation domain"/>
    <property type="match status" value="1"/>
</dbReference>
<evidence type="ECO:0000256" key="1">
    <source>
        <dbReference type="ARBA" id="ARBA00004370"/>
    </source>
</evidence>
<feature type="domain" description="PASTA" evidence="6">
    <location>
        <begin position="591"/>
        <end position="651"/>
    </location>
</feature>
<dbReference type="SMART" id="SM00740">
    <property type="entry name" value="PASTA"/>
    <property type="match status" value="2"/>
</dbReference>
<sequence length="757" mass="82823">MIRRIKLRSLAIGGVMTLLFVVLVIRIYVVQVVHAEFWLAKAKETWSASEKIPAVRGKITDRDGNVLAMDVAGYTVAVSPEVLNKLGIVDEVVDKLHELLGKPRDELYEIATKRNAEGKFFRQREVRNEGWKIDKELADQISAYREELRNRIGEKEVGIYLLEEQKRFYPKNSLAAHVIGYVNKAGEAMNGIELSLDELLRGKDGRIKYERDGNRVQIQNGHVEIDPVVHGKNVQLTIDADIQYYLEKAIKDTYDKYQPKSITAIAADPKTMKILGMASLPSYNPNEYWETKPGADFDYAIKGLYEPGSTFKIVTLAAAVEEGVFDPNETYMSGSIRVADQTIRDHKREGWGEITMLEGLKKSSNVAFVKLGYEKMETSTLKRYIDAFGFGQPTGIPLKGELSGMVAPRYATEWATLTFGQGRVQVTPIQQVAAVAAIANGGVLMQPQLVEKIEDPSDGKVQRVEPKAVRRVISEETARKVGEYLEQVVADGTGQNAFIEGYRVAGKTGTAQKVVNGQYEEGKYIVSFIGYAPVEDPKIVVYVVVDEPNDPYAGGGSVAAPVFKEITLQSLRHLGIGPSNAVKALNTGTRNEKVIAVPDVTELAVSQAREELRARSLNLEVVGEGTTVLQQIPQPGTNMSLSQRIYLITEERSKLQVPDLTGLPLRDALEICSLLELSCRIEGEGFVTEQSLSEEAGGRVLSLKLEPPGTPAVLPDGAASDGDEAEEDGSTGEEGASSEADGERQGETEDSGDGGGG</sequence>
<proteinExistence type="inferred from homology"/>
<name>A0ABM8V2Q6_THEXY</name>
<dbReference type="SUPFAM" id="SSF54184">
    <property type="entry name" value="Penicillin-binding protein 2x (pbp-2x), c-terminal domain"/>
    <property type="match status" value="2"/>
</dbReference>
<dbReference type="Gene3D" id="3.30.450.330">
    <property type="match status" value="1"/>
</dbReference>
<dbReference type="PROSITE" id="PS51178">
    <property type="entry name" value="PASTA"/>
    <property type="match status" value="1"/>
</dbReference>
<keyword evidence="7" id="KW-0808">Transferase</keyword>
<dbReference type="InterPro" id="IPR050515">
    <property type="entry name" value="Beta-lactam/transpept"/>
</dbReference>
<accession>A0ABM8V2Q6</accession>
<comment type="similarity">
    <text evidence="2">Belongs to the transpeptidase family.</text>
</comment>
<keyword evidence="8" id="KW-1185">Reference proteome</keyword>
<feature type="region of interest" description="Disordered" evidence="4">
    <location>
        <begin position="703"/>
        <end position="757"/>
    </location>
</feature>
<dbReference type="InterPro" id="IPR005311">
    <property type="entry name" value="PBP_dimer"/>
</dbReference>
<dbReference type="Pfam" id="PF03793">
    <property type="entry name" value="PASTA"/>
    <property type="match status" value="1"/>
</dbReference>
<dbReference type="EMBL" id="CAJRAY010000032">
    <property type="protein sequence ID" value="CAG5083696.1"/>
    <property type="molecule type" value="Genomic_DNA"/>
</dbReference>
<dbReference type="GO" id="GO:0016746">
    <property type="term" value="F:acyltransferase activity"/>
    <property type="evidence" value="ECO:0007669"/>
    <property type="project" value="UniProtKB-KW"/>
</dbReference>